<dbReference type="EC" id="3.1.2.-" evidence="3"/>
<keyword evidence="2 3" id="KW-0378">Hydrolase</keyword>
<keyword evidence="4" id="KW-1185">Reference proteome</keyword>
<dbReference type="CDD" id="cd00586">
    <property type="entry name" value="4HBT"/>
    <property type="match status" value="1"/>
</dbReference>
<accession>A0ABU9U8F7</accession>
<reference evidence="3 4" key="1">
    <citation type="submission" date="2024-03" db="EMBL/GenBank/DDBJ databases">
        <title>Ignisphaera cupida sp. nov., a hyperthermophilic hydrolytic archaeon from a hot spring of Kamchatka, and proposal of Ignisphaeraceae fam. nov.</title>
        <authorList>
            <person name="Podosokorskaya O.A."/>
            <person name="Elcheninov A.G."/>
            <person name="Maltseva A.I."/>
            <person name="Zayulina K.S."/>
            <person name="Novikov A."/>
            <person name="Merkel A.Y."/>
        </authorList>
    </citation>
    <scope>NUCLEOTIDE SEQUENCE [LARGE SCALE GENOMIC DNA]</scope>
    <source>
        <strain evidence="3 4">38H-sp</strain>
    </source>
</reference>
<comment type="caution">
    <text evidence="3">The sequence shown here is derived from an EMBL/GenBank/DDBJ whole genome shotgun (WGS) entry which is preliminary data.</text>
</comment>
<protein>
    <submittedName>
        <fullName evidence="3">Acyl-CoA thioesterase</fullName>
        <ecNumber evidence="3">3.1.2.-</ecNumber>
    </submittedName>
</protein>
<dbReference type="PANTHER" id="PTHR31793:SF27">
    <property type="entry name" value="NOVEL THIOESTERASE SUPERFAMILY DOMAIN AND SAPOSIN A-TYPE DOMAIN CONTAINING PROTEIN (0610012H03RIK)"/>
    <property type="match status" value="1"/>
</dbReference>
<dbReference type="GO" id="GO:0016787">
    <property type="term" value="F:hydrolase activity"/>
    <property type="evidence" value="ECO:0007669"/>
    <property type="project" value="UniProtKB-KW"/>
</dbReference>
<dbReference type="InterPro" id="IPR050563">
    <property type="entry name" value="4-hydroxybenzoyl-CoA_TE"/>
</dbReference>
<proteinExistence type="inferred from homology"/>
<organism evidence="3 4">
    <name type="scientific">Rarispira pelagica</name>
    <dbReference type="NCBI Taxonomy" id="3141764"/>
    <lineage>
        <taxon>Bacteria</taxon>
        <taxon>Pseudomonadati</taxon>
        <taxon>Spirochaetota</taxon>
        <taxon>Spirochaetia</taxon>
        <taxon>Winmispirales</taxon>
        <taxon>Winmispiraceae</taxon>
        <taxon>Rarispira</taxon>
    </lineage>
</organism>
<evidence type="ECO:0000256" key="1">
    <source>
        <dbReference type="ARBA" id="ARBA00005953"/>
    </source>
</evidence>
<dbReference type="SUPFAM" id="SSF54637">
    <property type="entry name" value="Thioesterase/thiol ester dehydrase-isomerase"/>
    <property type="match status" value="1"/>
</dbReference>
<evidence type="ECO:0000313" key="4">
    <source>
        <dbReference type="Proteomes" id="UP001466331"/>
    </source>
</evidence>
<dbReference type="PANTHER" id="PTHR31793">
    <property type="entry name" value="4-HYDROXYBENZOYL-COA THIOESTERASE FAMILY MEMBER"/>
    <property type="match status" value="1"/>
</dbReference>
<dbReference type="Proteomes" id="UP001466331">
    <property type="component" value="Unassembled WGS sequence"/>
</dbReference>
<dbReference type="InterPro" id="IPR029069">
    <property type="entry name" value="HotDog_dom_sf"/>
</dbReference>
<comment type="similarity">
    <text evidence="1">Belongs to the 4-hydroxybenzoyl-CoA thioesterase family.</text>
</comment>
<evidence type="ECO:0000256" key="2">
    <source>
        <dbReference type="ARBA" id="ARBA00022801"/>
    </source>
</evidence>
<sequence>MNKKAVYYNIMAVRDYECDLEGIVNNSNYMRYMEHTRHCFLKAGGMDFAELHRQGIDPVVTRAEIDYLLPLTSGDLFVSAIENCGLKGSFRIIFKQIIYKIEKKELIPSARGLIHAALIKDKKPYPAKGNMDTLLEIQEREIKLPDNPYQFILIQ</sequence>
<gene>
    <name evidence="3" type="ORF">WKV44_00175</name>
</gene>
<dbReference type="RefSeq" id="WP_420068407.1">
    <property type="nucleotide sequence ID" value="NZ_JBCHKQ010000001.1"/>
</dbReference>
<dbReference type="Pfam" id="PF13279">
    <property type="entry name" value="4HBT_2"/>
    <property type="match status" value="1"/>
</dbReference>
<dbReference type="Gene3D" id="3.10.129.10">
    <property type="entry name" value="Hotdog Thioesterase"/>
    <property type="match status" value="1"/>
</dbReference>
<dbReference type="EMBL" id="JBCHKQ010000001">
    <property type="protein sequence ID" value="MEM5946953.1"/>
    <property type="molecule type" value="Genomic_DNA"/>
</dbReference>
<evidence type="ECO:0000313" key="3">
    <source>
        <dbReference type="EMBL" id="MEM5946953.1"/>
    </source>
</evidence>
<name>A0ABU9U8F7_9SPIR</name>